<accession>A0A831VMY4</accession>
<dbReference type="InterPro" id="IPR047765">
    <property type="entry name" value="GHMP_GYDIA-like"/>
</dbReference>
<keyword evidence="1" id="KW-0808">Transferase</keyword>
<keyword evidence="1" id="KW-0418">Kinase</keyword>
<dbReference type="InterPro" id="IPR014721">
    <property type="entry name" value="Ribsml_uS5_D2-typ_fold_subgr"/>
</dbReference>
<dbReference type="SUPFAM" id="SSF54211">
    <property type="entry name" value="Ribosomal protein S5 domain 2-like"/>
    <property type="match status" value="1"/>
</dbReference>
<dbReference type="InterPro" id="IPR020568">
    <property type="entry name" value="Ribosomal_Su5_D2-typ_SF"/>
</dbReference>
<dbReference type="EMBL" id="DRGL01000023">
    <property type="protein sequence ID" value="HEA20266.1"/>
    <property type="molecule type" value="Genomic_DNA"/>
</dbReference>
<name>A0A831VMY4_9FLAO</name>
<gene>
    <name evidence="1" type="ORF">ENH87_05045</name>
</gene>
<dbReference type="NCBIfam" id="NF040656">
    <property type="entry name" value="GHMP_GYDIA"/>
    <property type="match status" value="1"/>
</dbReference>
<sequence>MPHSFYSNGKLLITGEYAVLDGALSLALPTSFGQSLSVQEINSFELRWRSLDKDGKVWFENTFDLNPAEKTSSGQSIFTPNLNTGQDRSSKMVAIAETLSKILREAQALNPEWLNRNIGYSVETKLSFPRDWGLGSSSTLINNIAQWAEVDAYQLLWNAFTGSGYDIACAQKYHPIAYRLNKGKPIITEIDFNPTFQDHLYFIHLNKKQSSREGIATYRKKNFDKTMVLEKVSGITEKTIVCKSLSEFETLMNQHETLLSQSLGMPTVKETLFPNFRGTVKSLGAWGGDFVLATGDHDTPSYFKGLGYDTVIPYKEMVMNQNN</sequence>
<protein>
    <submittedName>
        <fullName evidence="1">GHMP kinase</fullName>
    </submittedName>
</protein>
<dbReference type="AlphaFoldDB" id="A0A831VMY4"/>
<proteinExistence type="predicted"/>
<reference evidence="1" key="1">
    <citation type="journal article" date="2020" name="mSystems">
        <title>Genome- and Community-Level Interaction Insights into Carbon Utilization and Element Cycling Functions of Hydrothermarchaeota in Hydrothermal Sediment.</title>
        <authorList>
            <person name="Zhou Z."/>
            <person name="Liu Y."/>
            <person name="Xu W."/>
            <person name="Pan J."/>
            <person name="Luo Z.H."/>
            <person name="Li M."/>
        </authorList>
    </citation>
    <scope>NUCLEOTIDE SEQUENCE [LARGE SCALE GENOMIC DNA]</scope>
    <source>
        <strain evidence="1">HyVt-345</strain>
    </source>
</reference>
<dbReference type="Proteomes" id="UP000886191">
    <property type="component" value="Unassembled WGS sequence"/>
</dbReference>
<dbReference type="Gene3D" id="3.30.230.10">
    <property type="match status" value="1"/>
</dbReference>
<dbReference type="GO" id="GO:0016301">
    <property type="term" value="F:kinase activity"/>
    <property type="evidence" value="ECO:0007669"/>
    <property type="project" value="UniProtKB-KW"/>
</dbReference>
<organism evidence="1">
    <name type="scientific">Pricia antarctica</name>
    <dbReference type="NCBI Taxonomy" id="641691"/>
    <lineage>
        <taxon>Bacteria</taxon>
        <taxon>Pseudomonadati</taxon>
        <taxon>Bacteroidota</taxon>
        <taxon>Flavobacteriia</taxon>
        <taxon>Flavobacteriales</taxon>
        <taxon>Flavobacteriaceae</taxon>
        <taxon>Pricia</taxon>
    </lineage>
</organism>
<comment type="caution">
    <text evidence="1">The sequence shown here is derived from an EMBL/GenBank/DDBJ whole genome shotgun (WGS) entry which is preliminary data.</text>
</comment>
<evidence type="ECO:0000313" key="1">
    <source>
        <dbReference type="EMBL" id="HEA20266.1"/>
    </source>
</evidence>